<reference evidence="1 2" key="1">
    <citation type="submission" date="2015-09" db="EMBL/GenBank/DDBJ databases">
        <authorList>
            <consortium name="Pathogen Informatics"/>
        </authorList>
    </citation>
    <scope>NUCLEOTIDE SEQUENCE [LARGE SCALE GENOMIC DNA]</scope>
    <source>
        <strain evidence="1 2">2789STDY5834858</strain>
    </source>
</reference>
<dbReference type="Proteomes" id="UP000095488">
    <property type="component" value="Unassembled WGS sequence"/>
</dbReference>
<dbReference type="RefSeq" id="WP_055260235.1">
    <property type="nucleotide sequence ID" value="NZ_CABIXL010000012.1"/>
</dbReference>
<sequence>MKEAYFKQVISDINHLCYSIKNNNTQSSAQDLDSIMASKEEQDLTKYLMGLTDTTLNTICAMMDFGRYFNMKVLPINLTAIFNKSYLPYWFDKNKDEKKEITAYYLSGKGKFLSEYLKRAEKLLFSKDIEIQLKHECGGHLIEIEGSNYPCDSQDEKYEYDEEEYELNLECLKCGNNITKIVDRNYFKQQI</sequence>
<gene>
    <name evidence="1" type="ORF">ERS852473_02257</name>
</gene>
<proteinExistence type="predicted"/>
<name>A0ABM9USJ1_SARVE</name>
<comment type="caution">
    <text evidence="1">The sequence shown here is derived from an EMBL/GenBank/DDBJ whole genome shotgun (WGS) entry which is preliminary data.</text>
</comment>
<evidence type="ECO:0000313" key="2">
    <source>
        <dbReference type="Proteomes" id="UP000095488"/>
    </source>
</evidence>
<protein>
    <submittedName>
        <fullName evidence="1">Uncharacterized protein</fullName>
    </submittedName>
</protein>
<organism evidence="1 2">
    <name type="scientific">Sarcina ventriculi</name>
    <name type="common">Clostridium ventriculi</name>
    <dbReference type="NCBI Taxonomy" id="1267"/>
    <lineage>
        <taxon>Bacteria</taxon>
        <taxon>Bacillati</taxon>
        <taxon>Bacillota</taxon>
        <taxon>Clostridia</taxon>
        <taxon>Eubacteriales</taxon>
        <taxon>Clostridiaceae</taxon>
        <taxon>Sarcina</taxon>
    </lineage>
</organism>
<accession>A0ABM9USJ1</accession>
<evidence type="ECO:0000313" key="1">
    <source>
        <dbReference type="EMBL" id="CUO23238.1"/>
    </source>
</evidence>
<dbReference type="EMBL" id="CYZR01000012">
    <property type="protein sequence ID" value="CUO23238.1"/>
    <property type="molecule type" value="Genomic_DNA"/>
</dbReference>
<keyword evidence="2" id="KW-1185">Reference proteome</keyword>